<organism evidence="1 2">
    <name type="scientific">Ancylostoma ceylanicum</name>
    <dbReference type="NCBI Taxonomy" id="53326"/>
    <lineage>
        <taxon>Eukaryota</taxon>
        <taxon>Metazoa</taxon>
        <taxon>Ecdysozoa</taxon>
        <taxon>Nematoda</taxon>
        <taxon>Chromadorea</taxon>
        <taxon>Rhabditida</taxon>
        <taxon>Rhabditina</taxon>
        <taxon>Rhabditomorpha</taxon>
        <taxon>Strongyloidea</taxon>
        <taxon>Ancylostomatidae</taxon>
        <taxon>Ancylostomatinae</taxon>
        <taxon>Ancylostoma</taxon>
    </lineage>
</organism>
<gene>
    <name evidence="1" type="ORF">ANCCEY_08065</name>
</gene>
<reference evidence="1 2" key="1">
    <citation type="submission" date="2013-05" db="EMBL/GenBank/DDBJ databases">
        <title>Draft genome of the parasitic nematode Anyclostoma ceylanicum.</title>
        <authorList>
            <person name="Mitreva M."/>
        </authorList>
    </citation>
    <scope>NUCLEOTIDE SEQUENCE [LARGE SCALE GENOMIC DNA]</scope>
</reference>
<name>A0A0D6LS64_9BILA</name>
<dbReference type="PANTHER" id="PTHR23028:SF118">
    <property type="entry name" value="ACYL_TRANSF_3 DOMAIN-CONTAINING PROTEIN"/>
    <property type="match status" value="1"/>
</dbReference>
<sequence length="150" mass="16915">MDSSQRAVLLISNFITENDEQHYQRMLLGADDLFVHTWSLCVEMQWYLIIPTVFVVQRLTTSWEKTFFAGIAGCSIVFYSRVDNTTAFYSVFARLWQFLFGVATFLAQVKETPSTSTQGCGKSLQDGLEQQCLSAIPQEKTGMGGTTSRK</sequence>
<evidence type="ECO:0000313" key="2">
    <source>
        <dbReference type="Proteomes" id="UP000054495"/>
    </source>
</evidence>
<accession>A0A0D6LS64</accession>
<dbReference type="EMBL" id="KE125020">
    <property type="protein sequence ID" value="EPB72851.1"/>
    <property type="molecule type" value="Genomic_DNA"/>
</dbReference>
<keyword evidence="2" id="KW-1185">Reference proteome</keyword>
<dbReference type="InterPro" id="IPR050879">
    <property type="entry name" value="Acyltransferase_3"/>
</dbReference>
<proteinExistence type="predicted"/>
<dbReference type="PANTHER" id="PTHR23028">
    <property type="entry name" value="ACETYLTRANSFERASE"/>
    <property type="match status" value="1"/>
</dbReference>
<dbReference type="GO" id="GO:0000271">
    <property type="term" value="P:polysaccharide biosynthetic process"/>
    <property type="evidence" value="ECO:0007669"/>
    <property type="project" value="TreeGrafter"/>
</dbReference>
<dbReference type="AlphaFoldDB" id="A0A0D6LS64"/>
<evidence type="ECO:0000313" key="1">
    <source>
        <dbReference type="EMBL" id="EPB72851.1"/>
    </source>
</evidence>
<protein>
    <submittedName>
        <fullName evidence="1">Uncharacterized protein</fullName>
    </submittedName>
</protein>
<dbReference type="GO" id="GO:0016020">
    <property type="term" value="C:membrane"/>
    <property type="evidence" value="ECO:0007669"/>
    <property type="project" value="TreeGrafter"/>
</dbReference>
<dbReference type="Proteomes" id="UP000054495">
    <property type="component" value="Unassembled WGS sequence"/>
</dbReference>